<evidence type="ECO:0000256" key="1">
    <source>
        <dbReference type="SAM" id="MobiDB-lite"/>
    </source>
</evidence>
<proteinExistence type="predicted"/>
<keyword evidence="3" id="KW-1185">Reference proteome</keyword>
<evidence type="ECO:0000313" key="3">
    <source>
        <dbReference type="Proteomes" id="UP001066276"/>
    </source>
</evidence>
<reference evidence="2" key="1">
    <citation type="journal article" date="2022" name="bioRxiv">
        <title>Sequencing and chromosome-scale assembly of the giantPleurodeles waltlgenome.</title>
        <authorList>
            <person name="Brown T."/>
            <person name="Elewa A."/>
            <person name="Iarovenko S."/>
            <person name="Subramanian E."/>
            <person name="Araus A.J."/>
            <person name="Petzold A."/>
            <person name="Susuki M."/>
            <person name="Suzuki K.-i.T."/>
            <person name="Hayashi T."/>
            <person name="Toyoda A."/>
            <person name="Oliveira C."/>
            <person name="Osipova E."/>
            <person name="Leigh N.D."/>
            <person name="Simon A."/>
            <person name="Yun M.H."/>
        </authorList>
    </citation>
    <scope>NUCLEOTIDE SEQUENCE</scope>
    <source>
        <strain evidence="2">20211129_DDA</strain>
        <tissue evidence="2">Liver</tissue>
    </source>
</reference>
<gene>
    <name evidence="2" type="ORF">NDU88_003275</name>
</gene>
<comment type="caution">
    <text evidence="2">The sequence shown here is derived from an EMBL/GenBank/DDBJ whole genome shotgun (WGS) entry which is preliminary data.</text>
</comment>
<dbReference type="Proteomes" id="UP001066276">
    <property type="component" value="Chromosome 3_2"/>
</dbReference>
<sequence length="89" mass="9381">MACCPPRESAARGRLPRPPPARHSEPQPAGLWRACGIVCFNNVGNGDFLPSLAPVASAERAAPAGLILRLPYPHSGENFQSSSKCAVCQ</sequence>
<name>A0AAV7TP27_PLEWA</name>
<protein>
    <submittedName>
        <fullName evidence="2">Uncharacterized protein</fullName>
    </submittedName>
</protein>
<dbReference type="EMBL" id="JANPWB010000006">
    <property type="protein sequence ID" value="KAJ1178026.1"/>
    <property type="molecule type" value="Genomic_DNA"/>
</dbReference>
<dbReference type="AlphaFoldDB" id="A0AAV7TP27"/>
<accession>A0AAV7TP27</accession>
<organism evidence="2 3">
    <name type="scientific">Pleurodeles waltl</name>
    <name type="common">Iberian ribbed newt</name>
    <dbReference type="NCBI Taxonomy" id="8319"/>
    <lineage>
        <taxon>Eukaryota</taxon>
        <taxon>Metazoa</taxon>
        <taxon>Chordata</taxon>
        <taxon>Craniata</taxon>
        <taxon>Vertebrata</taxon>
        <taxon>Euteleostomi</taxon>
        <taxon>Amphibia</taxon>
        <taxon>Batrachia</taxon>
        <taxon>Caudata</taxon>
        <taxon>Salamandroidea</taxon>
        <taxon>Salamandridae</taxon>
        <taxon>Pleurodelinae</taxon>
        <taxon>Pleurodeles</taxon>
    </lineage>
</organism>
<evidence type="ECO:0000313" key="2">
    <source>
        <dbReference type="EMBL" id="KAJ1178026.1"/>
    </source>
</evidence>
<feature type="region of interest" description="Disordered" evidence="1">
    <location>
        <begin position="1"/>
        <end position="28"/>
    </location>
</feature>